<proteinExistence type="predicted"/>
<evidence type="ECO:0000313" key="2">
    <source>
        <dbReference type="Proteomes" id="UP000189670"/>
    </source>
</evidence>
<reference evidence="2" key="1">
    <citation type="submission" date="2012-11" db="EMBL/GenBank/DDBJ databases">
        <authorList>
            <person name="Lucero-Rivera Y.E."/>
            <person name="Tovar-Ramirez D."/>
        </authorList>
    </citation>
    <scope>NUCLEOTIDE SEQUENCE [LARGE SCALE GENOMIC DNA]</scope>
    <source>
        <strain evidence="2">Araruama</strain>
    </source>
</reference>
<comment type="caution">
    <text evidence="1">The sequence shown here is derived from an EMBL/GenBank/DDBJ whole genome shotgun (WGS) entry which is preliminary data.</text>
</comment>
<evidence type="ECO:0000313" key="1">
    <source>
        <dbReference type="EMBL" id="ETR65174.1"/>
    </source>
</evidence>
<dbReference type="AlphaFoldDB" id="A0A1V1NRI1"/>
<sequence>MKMNFASPIRWIRPGQSDITYDVNLKFYLDEQPDNPIRSYTITFIDYATIESKRLNKSSEQTAFETSFEDTIETETKTNVEFYPLAAIDTGFVGSEFSQEYSFTVNHLPVPGNDGLITATSAGLTR</sequence>
<gene>
    <name evidence="1" type="ORF">OMM_14691</name>
</gene>
<name>A0A1V1NRI1_9BACT</name>
<dbReference type="Proteomes" id="UP000189670">
    <property type="component" value="Unassembled WGS sequence"/>
</dbReference>
<accession>A0A1V1NRI1</accession>
<dbReference type="EMBL" id="ATBP01003123">
    <property type="protein sequence ID" value="ETR65174.1"/>
    <property type="molecule type" value="Genomic_DNA"/>
</dbReference>
<protein>
    <submittedName>
        <fullName evidence="1">Uncharacterized protein</fullName>
    </submittedName>
</protein>
<organism evidence="1 2">
    <name type="scientific">Candidatus Magnetoglobus multicellularis str. Araruama</name>
    <dbReference type="NCBI Taxonomy" id="890399"/>
    <lineage>
        <taxon>Bacteria</taxon>
        <taxon>Pseudomonadati</taxon>
        <taxon>Thermodesulfobacteriota</taxon>
        <taxon>Desulfobacteria</taxon>
        <taxon>Desulfobacterales</taxon>
        <taxon>Desulfobacteraceae</taxon>
        <taxon>Candidatus Magnetoglobus</taxon>
    </lineage>
</organism>